<keyword evidence="1" id="KW-0378">Hydrolase</keyword>
<dbReference type="Gene3D" id="3.40.50.1000">
    <property type="entry name" value="HAD superfamily/HAD-like"/>
    <property type="match status" value="1"/>
</dbReference>
<dbReference type="SFLD" id="SFLDS00003">
    <property type="entry name" value="Haloacid_Dehalogenase"/>
    <property type="match status" value="1"/>
</dbReference>
<dbReference type="NCBIfam" id="TIGR01484">
    <property type="entry name" value="HAD-SF-IIB"/>
    <property type="match status" value="1"/>
</dbReference>
<dbReference type="SUPFAM" id="SSF56784">
    <property type="entry name" value="HAD-like"/>
    <property type="match status" value="1"/>
</dbReference>
<proteinExistence type="predicted"/>
<evidence type="ECO:0000313" key="2">
    <source>
        <dbReference type="Proteomes" id="UP000288024"/>
    </source>
</evidence>
<keyword evidence="2" id="KW-1185">Reference proteome</keyword>
<sequence>MIKLVISDMDGTFLNNNGDFNRDLFKKTKKIMKDKGVVFAPCTGKQCERIEELFGEDASDLWILGDSATRIKHNNLFVYESLIVNELGLKIIDLLEEINLDHTIIACTKTGAYVKETISADEFAIVRRSFAKLNCVKDFHSISEDFIKITVHDPALQCVETREKLATFFDHAYIVASEAAWIDITNANVHKGTTIAHLQKLLNVTPEETMVFGDGYNDLELMASGAYSFAMRNAFPEVQAAANFITGSNEEEAVMKTIIQFLSLQSDKEELATVKDV</sequence>
<dbReference type="GO" id="GO:0016791">
    <property type="term" value="F:phosphatase activity"/>
    <property type="evidence" value="ECO:0007669"/>
    <property type="project" value="TreeGrafter"/>
</dbReference>
<accession>A0A3S2TW48</accession>
<reference evidence="1 2" key="1">
    <citation type="submission" date="2019-01" db="EMBL/GenBank/DDBJ databases">
        <title>Bacillus sp. M5HDSG1-1, whole genome shotgun sequence.</title>
        <authorList>
            <person name="Tuo L."/>
        </authorList>
    </citation>
    <scope>NUCLEOTIDE SEQUENCE [LARGE SCALE GENOMIC DNA]</scope>
    <source>
        <strain evidence="1 2">M5HDSG1-1</strain>
    </source>
</reference>
<protein>
    <submittedName>
        <fullName evidence="1">HAD-IIB family hydrolase</fullName>
    </submittedName>
</protein>
<dbReference type="InterPro" id="IPR036412">
    <property type="entry name" value="HAD-like_sf"/>
</dbReference>
<dbReference type="GO" id="GO:0000287">
    <property type="term" value="F:magnesium ion binding"/>
    <property type="evidence" value="ECO:0007669"/>
    <property type="project" value="TreeGrafter"/>
</dbReference>
<name>A0A3S2TW48_9BACI</name>
<dbReference type="GO" id="GO:0005829">
    <property type="term" value="C:cytosol"/>
    <property type="evidence" value="ECO:0007669"/>
    <property type="project" value="TreeGrafter"/>
</dbReference>
<dbReference type="SFLD" id="SFLDG01140">
    <property type="entry name" value="C2.B:_Phosphomannomutase_and_P"/>
    <property type="match status" value="1"/>
</dbReference>
<dbReference type="Gene3D" id="3.30.1240.10">
    <property type="match status" value="1"/>
</dbReference>
<dbReference type="EMBL" id="RZTZ01000007">
    <property type="protein sequence ID" value="RVT60287.1"/>
    <property type="molecule type" value="Genomic_DNA"/>
</dbReference>
<dbReference type="Pfam" id="PF08282">
    <property type="entry name" value="Hydrolase_3"/>
    <property type="match status" value="1"/>
</dbReference>
<organism evidence="1 2">
    <name type="scientific">Niallia taxi</name>
    <dbReference type="NCBI Taxonomy" id="2499688"/>
    <lineage>
        <taxon>Bacteria</taxon>
        <taxon>Bacillati</taxon>
        <taxon>Bacillota</taxon>
        <taxon>Bacilli</taxon>
        <taxon>Bacillales</taxon>
        <taxon>Bacillaceae</taxon>
        <taxon>Niallia</taxon>
    </lineage>
</organism>
<dbReference type="PANTHER" id="PTHR10000">
    <property type="entry name" value="PHOSPHOSERINE PHOSPHATASE"/>
    <property type="match status" value="1"/>
</dbReference>
<dbReference type="InterPro" id="IPR006379">
    <property type="entry name" value="HAD-SF_hydro_IIB"/>
</dbReference>
<dbReference type="RefSeq" id="WP_127739540.1">
    <property type="nucleotide sequence ID" value="NZ_JARMUY010000026.1"/>
</dbReference>
<comment type="caution">
    <text evidence="1">The sequence shown here is derived from an EMBL/GenBank/DDBJ whole genome shotgun (WGS) entry which is preliminary data.</text>
</comment>
<dbReference type="AlphaFoldDB" id="A0A3S2TW48"/>
<evidence type="ECO:0000313" key="1">
    <source>
        <dbReference type="EMBL" id="RVT60287.1"/>
    </source>
</evidence>
<dbReference type="Proteomes" id="UP000288024">
    <property type="component" value="Unassembled WGS sequence"/>
</dbReference>
<dbReference type="InterPro" id="IPR023214">
    <property type="entry name" value="HAD_sf"/>
</dbReference>
<dbReference type="PANTHER" id="PTHR10000:SF53">
    <property type="entry name" value="5-AMINO-6-(5-PHOSPHO-D-RIBITYLAMINO)URACIL PHOSPHATASE YBJI-RELATED"/>
    <property type="match status" value="1"/>
</dbReference>
<gene>
    <name evidence="1" type="ORF">EM808_17785</name>
</gene>